<evidence type="ECO:0000259" key="1">
    <source>
        <dbReference type="Pfam" id="PF01695"/>
    </source>
</evidence>
<dbReference type="Pfam" id="PF01695">
    <property type="entry name" value="IstB_IS21"/>
    <property type="match status" value="1"/>
</dbReference>
<comment type="caution">
    <text evidence="2">The sequence shown here is derived from an EMBL/GenBank/DDBJ whole genome shotgun (WGS) entry which is preliminary data.</text>
</comment>
<sequence>MSNYHQLLNQLSDLNLTCIKEILPAHLDEVAKNEQSLVDSLFELTHQEISYRRKETQRKILKRAMFPYHKRLHDFNFDFQPKIKKSEIQDLVTLRFLDTYDNLLFIGNSGVGKTHLAVSIGLECIDRGQSCLFITSTELVNRLIRAHKRGTSDTMLKKYASYSVLIIDEVG</sequence>
<dbReference type="PANTHER" id="PTHR30050">
    <property type="entry name" value="CHROMOSOMAL REPLICATION INITIATOR PROTEIN DNAA"/>
    <property type="match status" value="1"/>
</dbReference>
<dbReference type="GO" id="GO:0006260">
    <property type="term" value="P:DNA replication"/>
    <property type="evidence" value="ECO:0007669"/>
    <property type="project" value="TreeGrafter"/>
</dbReference>
<dbReference type="PANTHER" id="PTHR30050:SF4">
    <property type="entry name" value="ATP-BINDING PROTEIN RV3427C IN INSERTION SEQUENCE-RELATED"/>
    <property type="match status" value="1"/>
</dbReference>
<accession>A0A367CET1</accession>
<dbReference type="Gene3D" id="3.40.50.300">
    <property type="entry name" value="P-loop containing nucleotide triphosphate hydrolases"/>
    <property type="match status" value="1"/>
</dbReference>
<dbReference type="InterPro" id="IPR002611">
    <property type="entry name" value="IstB_ATP-bd"/>
</dbReference>
<name>A0A367CET1_9ENTE</name>
<dbReference type="CDD" id="cd00009">
    <property type="entry name" value="AAA"/>
    <property type="match status" value="1"/>
</dbReference>
<dbReference type="PRINTS" id="PR00051">
    <property type="entry name" value="DNAA"/>
</dbReference>
<feature type="domain" description="IstB-like ATP-binding" evidence="1">
    <location>
        <begin position="10"/>
        <end position="171"/>
    </location>
</feature>
<dbReference type="Proteomes" id="UP000252797">
    <property type="component" value="Unassembled WGS sequence"/>
</dbReference>
<dbReference type="SUPFAM" id="SSF52540">
    <property type="entry name" value="P-loop containing nucleoside triphosphate hydrolases"/>
    <property type="match status" value="1"/>
</dbReference>
<dbReference type="GO" id="GO:0005524">
    <property type="term" value="F:ATP binding"/>
    <property type="evidence" value="ECO:0007669"/>
    <property type="project" value="InterPro"/>
</dbReference>
<dbReference type="AlphaFoldDB" id="A0A367CET1"/>
<dbReference type="InterPro" id="IPR027417">
    <property type="entry name" value="P-loop_NTPase"/>
</dbReference>
<reference evidence="2 3" key="1">
    <citation type="submission" date="2015-06" db="EMBL/GenBank/DDBJ databases">
        <title>The Genome Sequence of Enterococcus durans 4EA1.</title>
        <authorList>
            <consortium name="The Broad Institute Genomics Platform"/>
            <consortium name="The Broad Institute Genome Sequencing Center for Infectious Disease"/>
            <person name="Earl A.M."/>
            <person name="Van Tyne D."/>
            <person name="Lebreton F."/>
            <person name="Saavedra J.T."/>
            <person name="Gilmore M.S."/>
            <person name="Manson Mcguire A."/>
            <person name="Clock S."/>
            <person name="Crupain M."/>
            <person name="Rangan U."/>
            <person name="Young S."/>
            <person name="Abouelleil A."/>
            <person name="Cao P."/>
            <person name="Chapman S.B."/>
            <person name="Griggs A."/>
            <person name="Priest M."/>
            <person name="Shea T."/>
            <person name="Wortman J."/>
            <person name="Nusbaum C."/>
            <person name="Birren B."/>
        </authorList>
    </citation>
    <scope>NUCLEOTIDE SEQUENCE [LARGE SCALE GENOMIC DNA]</scope>
    <source>
        <strain evidence="2 3">4EA1</strain>
    </source>
</reference>
<dbReference type="InterPro" id="IPR020591">
    <property type="entry name" value="Chromosome_initiator_DnaA-like"/>
</dbReference>
<proteinExistence type="predicted"/>
<gene>
    <name evidence="2" type="ORF">EA71_01900</name>
</gene>
<evidence type="ECO:0000313" key="2">
    <source>
        <dbReference type="EMBL" id="RCA11145.1"/>
    </source>
</evidence>
<evidence type="ECO:0000313" key="3">
    <source>
        <dbReference type="Proteomes" id="UP000252797"/>
    </source>
</evidence>
<organism evidence="2 3">
    <name type="scientific">Enterococcus durans</name>
    <dbReference type="NCBI Taxonomy" id="53345"/>
    <lineage>
        <taxon>Bacteria</taxon>
        <taxon>Bacillati</taxon>
        <taxon>Bacillota</taxon>
        <taxon>Bacilli</taxon>
        <taxon>Lactobacillales</taxon>
        <taxon>Enterococcaceae</taxon>
        <taxon>Enterococcus</taxon>
    </lineage>
</organism>
<dbReference type="EMBL" id="LEPB01000004">
    <property type="protein sequence ID" value="RCA11145.1"/>
    <property type="molecule type" value="Genomic_DNA"/>
</dbReference>
<protein>
    <recommendedName>
        <fullName evidence="1">IstB-like ATP-binding domain-containing protein</fullName>
    </recommendedName>
</protein>